<dbReference type="InterPro" id="IPR033489">
    <property type="entry name" value="RBBP6"/>
</dbReference>
<dbReference type="Proteomes" id="UP000179807">
    <property type="component" value="Unassembled WGS sequence"/>
</dbReference>
<feature type="compositionally biased region" description="Low complexity" evidence="1">
    <location>
        <begin position="1309"/>
        <end position="1323"/>
    </location>
</feature>
<name>A0A1J4KPX6_9EUKA</name>
<sequence length="1475" mass="167368">MEKAILRLHEELTKFAGYRFPDEIRSAISELENNPTALKAGEQIQNNSLPIVKAFSAVVTNPKTIRLCSNVVNCGFEAILLGCFTSDALISILQSISYFSMHTEETDLALRLLQLFSSLLPNYFTQIRILQILFSTSLSLITHQSEIVSSTAFASSQQMISHFFNFISNNNYNNNNQNNSNNNQNNSNNNQNNGNKNQNNSNNNQNNSNNNQNNGNNNQNNGNNNQNNGNNNQNNNLVINTKSMNENTQQLTKSEIQAIKSAINLNFSNPLYTIGYLILYDISAQLFDKPLIWLKLPKLPIQILFRLWELIITSHYSIIEKEPLMLDIIESSAVMPIIHHSELSFLISFNEHYLKSVPSTAIALFSYFLQCLCCEKDNANSHSNNLNNSMNNDNISNISNQSYISLLYFRSLFFCSPNFVSRFCIYCDSNGSLFDALLEALDKIVDLYANNQNQQNSAVHLSMAPLKIPELIDFTDTKLVETAPFEICLSIIESLSSQSFMPPKATKYSSSDSLYTKLESPETHSFNKLNKNSSKSPNKTLNDTQNNSFDISLDSSLNDSFSNSFSNSFNNSLNSSFSYSFSSGRQMNGLINGFSSFVNSPSGSNSPFTQKGNLRPTKSVRHYSTIEDDPCYNDHETVNAMATLIWPRLLTILVKATRYADEESCTFIFNAFHQMLNIFMINSIQEGRALVLRILCGIAAKQRISKEEPIPIEVLSNTLLHKNKKGLFFKKKHELAYKLLITLLNSNPRLFTRLFLRLFMTFSAIPENKIDPTFSVRLETCEVQRLCSSVIKGNSFCISFVASVLVANKCRFDSIFKAILPILMTRLEDIETRNASYSLIVECLTKCFNETSESILLKLVSDLLSKESNISTKYRSILLSELRSLVMNSSIKNGWPFILKCIHFYDDAVITISFSILNVICNDQFMKLKPDSVDELIKIIFEYASQKVEINVALSSLGLLWVVIPFVKTNPSYWKLILSETIILFSDSRNDVAICAVRTFFSLLSTNASNLPKEIFVHLIQNCFINQLMAMADFPQAMWSVQQLILQEMSHCAISFWDDFVKVHQFTANFWELIIGKHEAFLSQCLDQEINANAYQFYEECFNVSQFNVQTRDFLTISFASALNTYLRREPPQSLVLSYIGRYVSKILVSQKPYLNEKTIKVWIEVISKMCKKLISEQFINISTEKGIESLSALFPIEKPISTIICKGFVDMIAENEVKCVRLELLKNLNIILEFDCVDKEQLFIDCRPIYSLQEAEKTLTKLLAYDFKSSNVKLFECFAIVSIQETSRSNSTTSSTSTLPITNEPLENTKNTSSINSSNSNKNDGKSENTQTSRALTIIAVEKQINFISQNSKNFEVLKTIWSQFCDPESTGFSAEISDIFFDDVLENIRNLISPLSKKDKPFLELLRFLIKANCPPRKIGDSENCIVWHLTKMMPDLMPFINDKRPRICKLVRKIAKIAKVNLSNAKASVTKK</sequence>
<dbReference type="RefSeq" id="XP_068366088.1">
    <property type="nucleotide sequence ID" value="XM_068499325.1"/>
</dbReference>
<accession>A0A1J4KPX6</accession>
<protein>
    <recommendedName>
        <fullName evidence="4">Mon2/Sec7/BIG1-like dimerisation and cyclophilin-binding domain-containing protein</fullName>
    </recommendedName>
</protein>
<evidence type="ECO:0000256" key="1">
    <source>
        <dbReference type="SAM" id="MobiDB-lite"/>
    </source>
</evidence>
<organism evidence="2 3">
    <name type="scientific">Tritrichomonas foetus</name>
    <dbReference type="NCBI Taxonomy" id="1144522"/>
    <lineage>
        <taxon>Eukaryota</taxon>
        <taxon>Metamonada</taxon>
        <taxon>Parabasalia</taxon>
        <taxon>Tritrichomonadida</taxon>
        <taxon>Tritrichomonadidae</taxon>
        <taxon>Tritrichomonas</taxon>
    </lineage>
</organism>
<dbReference type="PANTHER" id="PTHR15439:SF22">
    <property type="entry name" value="C3H1-TYPE DOMAIN-CONTAINING PROTEIN-RELATED"/>
    <property type="match status" value="1"/>
</dbReference>
<feature type="compositionally biased region" description="Low complexity" evidence="1">
    <location>
        <begin position="171"/>
        <end position="236"/>
    </location>
</feature>
<dbReference type="OrthoDB" id="294853at2759"/>
<proteinExistence type="predicted"/>
<evidence type="ECO:0000313" key="3">
    <source>
        <dbReference type="Proteomes" id="UP000179807"/>
    </source>
</evidence>
<dbReference type="GeneID" id="94834029"/>
<feature type="region of interest" description="Disordered" evidence="1">
    <location>
        <begin position="171"/>
        <end position="237"/>
    </location>
</feature>
<keyword evidence="3" id="KW-1185">Reference proteome</keyword>
<gene>
    <name evidence="2" type="ORF">TRFO_17008</name>
</gene>
<dbReference type="GO" id="GO:0016567">
    <property type="term" value="P:protein ubiquitination"/>
    <property type="evidence" value="ECO:0007669"/>
    <property type="project" value="InterPro"/>
</dbReference>
<dbReference type="EMBL" id="MLAK01000551">
    <property type="protein sequence ID" value="OHT12952.1"/>
    <property type="molecule type" value="Genomic_DNA"/>
</dbReference>
<reference evidence="2" key="1">
    <citation type="submission" date="2016-10" db="EMBL/GenBank/DDBJ databases">
        <authorList>
            <person name="Benchimol M."/>
            <person name="Almeida L.G."/>
            <person name="Vasconcelos A.T."/>
            <person name="Perreira-Neves A."/>
            <person name="Rosa I.A."/>
            <person name="Tasca T."/>
            <person name="Bogo M.R."/>
            <person name="de Souza W."/>
        </authorList>
    </citation>
    <scope>NUCLEOTIDE SEQUENCE [LARGE SCALE GENOMIC DNA]</scope>
    <source>
        <strain evidence="2">K</strain>
    </source>
</reference>
<comment type="caution">
    <text evidence="2">The sequence shown here is derived from an EMBL/GenBank/DDBJ whole genome shotgun (WGS) entry which is preliminary data.</text>
</comment>
<dbReference type="GO" id="GO:0006397">
    <property type="term" value="P:mRNA processing"/>
    <property type="evidence" value="ECO:0007669"/>
    <property type="project" value="InterPro"/>
</dbReference>
<feature type="compositionally biased region" description="Low complexity" evidence="1">
    <location>
        <begin position="1290"/>
        <end position="1299"/>
    </location>
</feature>
<feature type="region of interest" description="Disordered" evidence="1">
    <location>
        <begin position="1290"/>
        <end position="1330"/>
    </location>
</feature>
<feature type="compositionally biased region" description="Low complexity" evidence="1">
    <location>
        <begin position="526"/>
        <end position="539"/>
    </location>
</feature>
<dbReference type="PANTHER" id="PTHR15439">
    <property type="entry name" value="RETINOBLASTOMA-BINDING PROTEIN 6"/>
    <property type="match status" value="1"/>
</dbReference>
<feature type="region of interest" description="Disordered" evidence="1">
    <location>
        <begin position="524"/>
        <end position="547"/>
    </location>
</feature>
<dbReference type="GO" id="GO:0061630">
    <property type="term" value="F:ubiquitin protein ligase activity"/>
    <property type="evidence" value="ECO:0007669"/>
    <property type="project" value="InterPro"/>
</dbReference>
<dbReference type="InterPro" id="IPR016024">
    <property type="entry name" value="ARM-type_fold"/>
</dbReference>
<evidence type="ECO:0008006" key="4">
    <source>
        <dbReference type="Google" id="ProtNLM"/>
    </source>
</evidence>
<evidence type="ECO:0000313" key="2">
    <source>
        <dbReference type="EMBL" id="OHT12952.1"/>
    </source>
</evidence>
<dbReference type="SUPFAM" id="SSF48371">
    <property type="entry name" value="ARM repeat"/>
    <property type="match status" value="1"/>
</dbReference>
<dbReference type="VEuPathDB" id="TrichDB:TRFO_17008"/>